<evidence type="ECO:0000313" key="2">
    <source>
        <dbReference type="EMBL" id="EPX82104.1"/>
    </source>
</evidence>
<evidence type="ECO:0000256" key="1">
    <source>
        <dbReference type="SAM" id="MobiDB-lite"/>
    </source>
</evidence>
<keyword evidence="3" id="KW-1185">Reference proteome</keyword>
<organism evidence="2 3">
    <name type="scientific">Salipiger mucosus DSM 16094</name>
    <dbReference type="NCBI Taxonomy" id="1123237"/>
    <lineage>
        <taxon>Bacteria</taxon>
        <taxon>Pseudomonadati</taxon>
        <taxon>Pseudomonadota</taxon>
        <taxon>Alphaproteobacteria</taxon>
        <taxon>Rhodobacterales</taxon>
        <taxon>Roseobacteraceae</taxon>
        <taxon>Salipiger</taxon>
    </lineage>
</organism>
<dbReference type="OrthoDB" id="7858450at2"/>
<dbReference type="HOGENOM" id="CLU_150603_0_0_5"/>
<gene>
    <name evidence="2" type="ORF">Salmuc_02472</name>
</gene>
<feature type="compositionally biased region" description="Basic and acidic residues" evidence="1">
    <location>
        <begin position="9"/>
        <end position="30"/>
    </location>
</feature>
<dbReference type="Proteomes" id="UP000015347">
    <property type="component" value="Unassembled WGS sequence"/>
</dbReference>
<protein>
    <submittedName>
        <fullName evidence="2">Uncharacterized protein</fullName>
    </submittedName>
</protein>
<feature type="region of interest" description="Disordered" evidence="1">
    <location>
        <begin position="1"/>
        <end position="40"/>
    </location>
</feature>
<dbReference type="STRING" id="1123237.Salmuc_02472"/>
<comment type="caution">
    <text evidence="2">The sequence shown here is derived from an EMBL/GenBank/DDBJ whole genome shotgun (WGS) entry which is preliminary data.</text>
</comment>
<accession>S9S7D3</accession>
<dbReference type="EMBL" id="APVH01000027">
    <property type="protein sequence ID" value="EPX82104.1"/>
    <property type="molecule type" value="Genomic_DNA"/>
</dbReference>
<name>S9S7D3_9RHOB</name>
<sequence>MTVPVWPEDLPRPSRRDLRLSRQDPRKLRPAEVGPPSYRRRTSAVARPVQLSVTLYRWQLAVFDTFYVQTVSHGATPFWMPDPTTDGWPMLTSDGTPVLTHDGTPILLAKQWLCLFGDNPPEDAVDGLRFRVSFDVWVMP</sequence>
<proteinExistence type="predicted"/>
<dbReference type="RefSeq" id="WP_020038628.1">
    <property type="nucleotide sequence ID" value="NZ_KE557276.1"/>
</dbReference>
<dbReference type="AlphaFoldDB" id="S9S7D3"/>
<evidence type="ECO:0000313" key="3">
    <source>
        <dbReference type="Proteomes" id="UP000015347"/>
    </source>
</evidence>
<dbReference type="eggNOG" id="ENOG503347S">
    <property type="taxonomic scope" value="Bacteria"/>
</dbReference>
<reference evidence="3" key="1">
    <citation type="journal article" date="2014" name="Stand. Genomic Sci.">
        <title>Genome sequence of the exopolysaccharide-producing Salipiger mucosus type strain (DSM 16094(T)), a moderately halophilic member of the Roseobacter clade.</title>
        <authorList>
            <person name="Riedel T."/>
            <person name="Spring S."/>
            <person name="Fiebig A."/>
            <person name="Petersen J."/>
            <person name="Kyrpides N.C."/>
            <person name="Goker M."/>
            <person name="Klenk H.P."/>
        </authorList>
    </citation>
    <scope>NUCLEOTIDE SEQUENCE [LARGE SCALE GENOMIC DNA]</scope>
    <source>
        <strain evidence="3">DSM 16094</strain>
    </source>
</reference>